<evidence type="ECO:0000313" key="3">
    <source>
        <dbReference type="Proteomes" id="UP001239909"/>
    </source>
</evidence>
<protein>
    <submittedName>
        <fullName evidence="2">DUF1499 domain-containing protein</fullName>
    </submittedName>
</protein>
<sequence length="189" mass="20199">MGRLFHDKWPWRRDAEGRTALEVIPARLRWALGLALILFAGAGMAIWSVDHDPARWHADPLASERTGRPNDHLVAPEGLAAAPVDAVFAPVFPPAAESPAALIAQLHRVAMAEPRVTVVAGSPEALHVTYVQRSAVFGFPDYISVRAVPVGGGAGLALWSRARFGYSDMGVNAARVSRWLGALGVRGAN</sequence>
<dbReference type="Proteomes" id="UP001239909">
    <property type="component" value="Unassembled WGS sequence"/>
</dbReference>
<dbReference type="RefSeq" id="WP_285674023.1">
    <property type="nucleotide sequence ID" value="NZ_BSYI01000045.1"/>
</dbReference>
<name>A0ABQ6LQ79_9RHOB</name>
<proteinExistence type="predicted"/>
<accession>A0ABQ6LQ79</accession>
<keyword evidence="1" id="KW-0472">Membrane</keyword>
<feature type="transmembrane region" description="Helical" evidence="1">
    <location>
        <begin position="30"/>
        <end position="49"/>
    </location>
</feature>
<evidence type="ECO:0000256" key="1">
    <source>
        <dbReference type="SAM" id="Phobius"/>
    </source>
</evidence>
<organism evidence="2 3">
    <name type="scientific">Paralimibaculum aggregatum</name>
    <dbReference type="NCBI Taxonomy" id="3036245"/>
    <lineage>
        <taxon>Bacteria</taxon>
        <taxon>Pseudomonadati</taxon>
        <taxon>Pseudomonadota</taxon>
        <taxon>Alphaproteobacteria</taxon>
        <taxon>Rhodobacterales</taxon>
        <taxon>Paracoccaceae</taxon>
        <taxon>Paralimibaculum</taxon>
    </lineage>
</organism>
<keyword evidence="3" id="KW-1185">Reference proteome</keyword>
<keyword evidence="1" id="KW-0812">Transmembrane</keyword>
<reference evidence="2 3" key="1">
    <citation type="submission" date="2023-04" db="EMBL/GenBank/DDBJ databases">
        <title>Marinoamorphus aggregata gen. nov., sp. Nov., isolate from tissue of brittle star Ophioplocus japonicus.</title>
        <authorList>
            <person name="Kawano K."/>
            <person name="Sawayama S."/>
            <person name="Nakagawa S."/>
        </authorList>
    </citation>
    <scope>NUCLEOTIDE SEQUENCE [LARGE SCALE GENOMIC DNA]</scope>
    <source>
        <strain evidence="2 3">NKW23</strain>
    </source>
</reference>
<keyword evidence="1" id="KW-1133">Transmembrane helix</keyword>
<dbReference type="InterPro" id="IPR010865">
    <property type="entry name" value="DUF1499"/>
</dbReference>
<dbReference type="Pfam" id="PF07386">
    <property type="entry name" value="DUF1499"/>
    <property type="match status" value="1"/>
</dbReference>
<comment type="caution">
    <text evidence="2">The sequence shown here is derived from an EMBL/GenBank/DDBJ whole genome shotgun (WGS) entry which is preliminary data.</text>
</comment>
<gene>
    <name evidence="2" type="ORF">LNKW23_40820</name>
</gene>
<evidence type="ECO:0000313" key="2">
    <source>
        <dbReference type="EMBL" id="GMG84866.1"/>
    </source>
</evidence>
<dbReference type="EMBL" id="BSYI01000045">
    <property type="protein sequence ID" value="GMG84866.1"/>
    <property type="molecule type" value="Genomic_DNA"/>
</dbReference>